<dbReference type="EMBL" id="CP003261">
    <property type="protein sequence ID" value="AGK95965.1"/>
    <property type="molecule type" value="Genomic_DNA"/>
</dbReference>
<evidence type="ECO:0000259" key="2">
    <source>
        <dbReference type="Pfam" id="PF00465"/>
    </source>
</evidence>
<dbReference type="InterPro" id="IPR056798">
    <property type="entry name" value="ADH_Fe_C"/>
</dbReference>
<dbReference type="AlphaFoldDB" id="R4K8J6"/>
<organism evidence="4 5">
    <name type="scientific">Clostridium pasteurianum BC1</name>
    <dbReference type="NCBI Taxonomy" id="86416"/>
    <lineage>
        <taxon>Bacteria</taxon>
        <taxon>Bacillati</taxon>
        <taxon>Bacillota</taxon>
        <taxon>Clostridia</taxon>
        <taxon>Eubacteriales</taxon>
        <taxon>Clostridiaceae</taxon>
        <taxon>Clostridium</taxon>
    </lineage>
</organism>
<evidence type="ECO:0000313" key="4">
    <source>
        <dbReference type="EMBL" id="AGK95965.1"/>
    </source>
</evidence>
<dbReference type="Pfam" id="PF00465">
    <property type="entry name" value="Fe-ADH"/>
    <property type="match status" value="1"/>
</dbReference>
<dbReference type="OrthoDB" id="9804734at2"/>
<dbReference type="KEGG" id="cpas:Clopa_0949"/>
<reference evidence="4 5" key="1">
    <citation type="submission" date="2012-01" db="EMBL/GenBank/DDBJ databases">
        <title>Complete sequence of chromosome of Clostridium pasteurianum BC1.</title>
        <authorList>
            <consortium name="US DOE Joint Genome Institute"/>
            <person name="Lucas S."/>
            <person name="Han J."/>
            <person name="Lapidus A."/>
            <person name="Cheng J.-F."/>
            <person name="Goodwin L."/>
            <person name="Pitluck S."/>
            <person name="Peters L."/>
            <person name="Mikhailova N."/>
            <person name="Teshima H."/>
            <person name="Detter J.C."/>
            <person name="Han C."/>
            <person name="Tapia R."/>
            <person name="Land M."/>
            <person name="Hauser L."/>
            <person name="Kyrpides N."/>
            <person name="Ivanova N."/>
            <person name="Pagani I."/>
            <person name="Dunn J."/>
            <person name="Taghavi S."/>
            <person name="Francis A."/>
            <person name="van der Lelie D."/>
            <person name="Woyke T."/>
        </authorList>
    </citation>
    <scope>NUCLEOTIDE SEQUENCE [LARGE SCALE GENOMIC DNA]</scope>
    <source>
        <strain evidence="4 5">BC1</strain>
    </source>
</reference>
<dbReference type="RefSeq" id="WP_015614289.1">
    <property type="nucleotide sequence ID" value="NC_021182.1"/>
</dbReference>
<feature type="domain" description="Alcohol dehydrogenase iron-type/glycerol dehydrogenase GldA" evidence="2">
    <location>
        <begin position="8"/>
        <end position="175"/>
    </location>
</feature>
<dbReference type="PANTHER" id="PTHR11496">
    <property type="entry name" value="ALCOHOL DEHYDROGENASE"/>
    <property type="match status" value="1"/>
</dbReference>
<dbReference type="InterPro" id="IPR001670">
    <property type="entry name" value="ADH_Fe/GldA"/>
</dbReference>
<dbReference type="InterPro" id="IPR039697">
    <property type="entry name" value="Alcohol_dehydrogenase_Fe"/>
</dbReference>
<dbReference type="FunFam" id="3.40.50.1970:FF:000003">
    <property type="entry name" value="Alcohol dehydrogenase, iron-containing"/>
    <property type="match status" value="1"/>
</dbReference>
<evidence type="ECO:0000313" key="5">
    <source>
        <dbReference type="Proteomes" id="UP000013523"/>
    </source>
</evidence>
<dbReference type="CDD" id="cd08196">
    <property type="entry name" value="Fe-ADH-like"/>
    <property type="match status" value="1"/>
</dbReference>
<dbReference type="InterPro" id="IPR018211">
    <property type="entry name" value="ADH_Fe_CS"/>
</dbReference>
<dbReference type="SUPFAM" id="SSF56796">
    <property type="entry name" value="Dehydroquinate synthase-like"/>
    <property type="match status" value="1"/>
</dbReference>
<dbReference type="GO" id="GO:0046872">
    <property type="term" value="F:metal ion binding"/>
    <property type="evidence" value="ECO:0007669"/>
    <property type="project" value="InterPro"/>
</dbReference>
<dbReference type="STRING" id="86416.Clopa_0949"/>
<dbReference type="GO" id="GO:0004022">
    <property type="term" value="F:alcohol dehydrogenase (NAD+) activity"/>
    <property type="evidence" value="ECO:0007669"/>
    <property type="project" value="TreeGrafter"/>
</dbReference>
<dbReference type="Proteomes" id="UP000013523">
    <property type="component" value="Chromosome"/>
</dbReference>
<evidence type="ECO:0000256" key="1">
    <source>
        <dbReference type="ARBA" id="ARBA00023002"/>
    </source>
</evidence>
<protein>
    <submittedName>
        <fullName evidence="4">Alcohol dehydrogenase, class IV</fullName>
    </submittedName>
</protein>
<dbReference type="HOGENOM" id="CLU_007207_0_0_9"/>
<keyword evidence="1" id="KW-0560">Oxidoreductase</keyword>
<dbReference type="Pfam" id="PF25137">
    <property type="entry name" value="ADH_Fe_C"/>
    <property type="match status" value="1"/>
</dbReference>
<accession>R4K8J6</accession>
<dbReference type="Gene3D" id="3.40.50.1970">
    <property type="match status" value="1"/>
</dbReference>
<feature type="domain" description="Fe-containing alcohol dehydrogenase-like C-terminal" evidence="3">
    <location>
        <begin position="186"/>
        <end position="370"/>
    </location>
</feature>
<sequence>MDWFYKQPVKIIFGIDKVKDLYNILKDLNYKNGLLVCGPSFAENGAAEKILDYSKGLITKIFSNIVPNPTVDNVDNCADVIRKNNIGFVLALGGGSPIDCAKAAASLCKTEDSIVLYHNQEKKFGKEHIPLIAVPTTSGTGSEVTAVSVLTNPHIGRKAPLASENFYPEYAIVDPTLTLTVPKQITASTGLDVLSHALEGFWSKDHQPICDALALHAASLVFKYLEKAYINGEDIEAREKMSEASLIAGLAFGLPKTTGSHACSFPLTNIYKLPHGEACAFTLDYFTRINAEAEDGRVNDFAKQLGFKDANDMADRIKELKFSMNMKVSLQDAGIRDEEVETLAELSIHPNLLNNPVKMEKKDLIEMFRSFK</sequence>
<dbReference type="PANTHER" id="PTHR11496:SF83">
    <property type="entry name" value="HYDROXYACID-OXOACID TRANSHYDROGENASE, MITOCHONDRIAL"/>
    <property type="match status" value="1"/>
</dbReference>
<name>R4K8J6_CLOPA</name>
<dbReference type="PROSITE" id="PS00913">
    <property type="entry name" value="ADH_IRON_1"/>
    <property type="match status" value="1"/>
</dbReference>
<proteinExistence type="predicted"/>
<evidence type="ECO:0000259" key="3">
    <source>
        <dbReference type="Pfam" id="PF25137"/>
    </source>
</evidence>
<dbReference type="Gene3D" id="1.20.1090.10">
    <property type="entry name" value="Dehydroquinate synthase-like - alpha domain"/>
    <property type="match status" value="1"/>
</dbReference>
<keyword evidence="5" id="KW-1185">Reference proteome</keyword>
<dbReference type="eggNOG" id="COG1454">
    <property type="taxonomic scope" value="Bacteria"/>
</dbReference>
<dbReference type="PATRIC" id="fig|86416.3.peg.939"/>
<gene>
    <name evidence="4" type="ORF">Clopa_0949</name>
</gene>